<proteinExistence type="predicted"/>
<evidence type="ECO:0000313" key="1">
    <source>
        <dbReference type="EMBL" id="MFD1945165.1"/>
    </source>
</evidence>
<dbReference type="EMBL" id="JBHUGD010000001">
    <property type="protein sequence ID" value="MFD1945165.1"/>
    <property type="molecule type" value="Genomic_DNA"/>
</dbReference>
<sequence>MSRAYVPATRPLLAAWHAAGGVPADAERVVAPADDEDSEYAALMTAADLATALGPADGRRVVVVADAPGDADRDLPLATWAAVHADTADRTPDGDPDDDLLWFGVQEIAAVLAG</sequence>
<dbReference type="InterPro" id="IPR054206">
    <property type="entry name" value="DUF6912"/>
</dbReference>
<dbReference type="Pfam" id="PF21853">
    <property type="entry name" value="DUF6912"/>
    <property type="match status" value="1"/>
</dbReference>
<comment type="caution">
    <text evidence="1">The sequence shown here is derived from an EMBL/GenBank/DDBJ whole genome shotgun (WGS) entry which is preliminary data.</text>
</comment>
<evidence type="ECO:0000313" key="2">
    <source>
        <dbReference type="Proteomes" id="UP001597351"/>
    </source>
</evidence>
<protein>
    <submittedName>
        <fullName evidence="1">DUF6912 family protein</fullName>
    </submittedName>
</protein>
<accession>A0ABW4TEW3</accession>
<name>A0ABW4TEW3_9ACTN</name>
<dbReference type="RefSeq" id="WP_343915942.1">
    <property type="nucleotide sequence ID" value="NZ_BAAAJT010000002.1"/>
</dbReference>
<organism evidence="1 2">
    <name type="scientific">Nocardioides aestuarii</name>
    <dbReference type="NCBI Taxonomy" id="252231"/>
    <lineage>
        <taxon>Bacteria</taxon>
        <taxon>Bacillati</taxon>
        <taxon>Actinomycetota</taxon>
        <taxon>Actinomycetes</taxon>
        <taxon>Propionibacteriales</taxon>
        <taxon>Nocardioidaceae</taxon>
        <taxon>Nocardioides</taxon>
    </lineage>
</organism>
<reference evidence="2" key="1">
    <citation type="journal article" date="2019" name="Int. J. Syst. Evol. Microbiol.">
        <title>The Global Catalogue of Microorganisms (GCM) 10K type strain sequencing project: providing services to taxonomists for standard genome sequencing and annotation.</title>
        <authorList>
            <consortium name="The Broad Institute Genomics Platform"/>
            <consortium name="The Broad Institute Genome Sequencing Center for Infectious Disease"/>
            <person name="Wu L."/>
            <person name="Ma J."/>
        </authorList>
    </citation>
    <scope>NUCLEOTIDE SEQUENCE [LARGE SCALE GENOMIC DNA]</scope>
    <source>
        <strain evidence="2">CGMCC 1.12477</strain>
    </source>
</reference>
<dbReference type="Proteomes" id="UP001597351">
    <property type="component" value="Unassembled WGS sequence"/>
</dbReference>
<gene>
    <name evidence="1" type="ORF">ACFSDE_00030</name>
</gene>
<keyword evidence="2" id="KW-1185">Reference proteome</keyword>